<dbReference type="PANTHER" id="PTHR45653">
    <property type="entry name" value="DEDICATOR OF CYTOKINESIS"/>
    <property type="match status" value="1"/>
</dbReference>
<evidence type="ECO:0000256" key="1">
    <source>
        <dbReference type="SAM" id="MobiDB-lite"/>
    </source>
</evidence>
<feature type="compositionally biased region" description="Low complexity" evidence="1">
    <location>
        <begin position="129"/>
        <end position="155"/>
    </location>
</feature>
<comment type="caution">
    <text evidence="2">The sequence shown here is derived from an EMBL/GenBank/DDBJ whole genome shotgun (WGS) entry which is preliminary data.</text>
</comment>
<evidence type="ECO:0000313" key="3">
    <source>
        <dbReference type="Proteomes" id="UP001212841"/>
    </source>
</evidence>
<feature type="region of interest" description="Disordered" evidence="1">
    <location>
        <begin position="242"/>
        <end position="300"/>
    </location>
</feature>
<dbReference type="GO" id="GO:0005085">
    <property type="term" value="F:guanyl-nucleotide exchange factor activity"/>
    <property type="evidence" value="ECO:0007669"/>
    <property type="project" value="InterPro"/>
</dbReference>
<feature type="compositionally biased region" description="Polar residues" evidence="1">
    <location>
        <begin position="64"/>
        <end position="80"/>
    </location>
</feature>
<organism evidence="2 3">
    <name type="scientific">Rhizophlyctis rosea</name>
    <dbReference type="NCBI Taxonomy" id="64517"/>
    <lineage>
        <taxon>Eukaryota</taxon>
        <taxon>Fungi</taxon>
        <taxon>Fungi incertae sedis</taxon>
        <taxon>Chytridiomycota</taxon>
        <taxon>Chytridiomycota incertae sedis</taxon>
        <taxon>Chytridiomycetes</taxon>
        <taxon>Rhizophlyctidales</taxon>
        <taxon>Rhizophlyctidaceae</taxon>
        <taxon>Rhizophlyctis</taxon>
    </lineage>
</organism>
<dbReference type="Proteomes" id="UP001212841">
    <property type="component" value="Unassembled WGS sequence"/>
</dbReference>
<feature type="non-terminal residue" evidence="2">
    <location>
        <position position="1"/>
    </location>
</feature>
<sequence>VLRRGIEEQVEVIYRCLGLHERVVGSEMRPLHEELVGLFTRNFAKEIASLGLRVDILALKRQSLSMGSDPSSSTTALTRSKGSKKGESEYRDSSRKSSPFPFFSGAMDTRPALTHAHSHNSFASTASVTSPVTPNSATNTTTLSSSRNTLGRSSTVLPPNDTVHPGLPGGPGTLSRNLTSPQLTTPQASSVATPTYYSAAGFMVPGPPVGGVVERAGTITRTASSTNLSSFFGGSSKEKITGSTSDVMGGAGGLDGRRGSEGSVRAGIDGGRVAAGVTETGKTLSRSTSSASAGGGNVAVGVGSGGAPVLELEGLPNFERDSRGRFGSFSRLFEKK</sequence>
<protein>
    <submittedName>
        <fullName evidence="2">Uncharacterized protein</fullName>
    </submittedName>
</protein>
<dbReference type="GO" id="GO:0007264">
    <property type="term" value="P:small GTPase-mediated signal transduction"/>
    <property type="evidence" value="ECO:0007669"/>
    <property type="project" value="InterPro"/>
</dbReference>
<dbReference type="GO" id="GO:0005737">
    <property type="term" value="C:cytoplasm"/>
    <property type="evidence" value="ECO:0007669"/>
    <property type="project" value="TreeGrafter"/>
</dbReference>
<dbReference type="GO" id="GO:0031267">
    <property type="term" value="F:small GTPase binding"/>
    <property type="evidence" value="ECO:0007669"/>
    <property type="project" value="TreeGrafter"/>
</dbReference>
<gene>
    <name evidence="2" type="ORF">HK097_007901</name>
</gene>
<proteinExistence type="predicted"/>
<feature type="compositionally biased region" description="Polar residues" evidence="1">
    <location>
        <begin position="174"/>
        <end position="189"/>
    </location>
</feature>
<name>A0AAD5SCJ9_9FUNG</name>
<dbReference type="InterPro" id="IPR026791">
    <property type="entry name" value="DOCK"/>
</dbReference>
<dbReference type="PANTHER" id="PTHR45653:SF10">
    <property type="entry name" value="MYOBLAST CITY, ISOFORM B"/>
    <property type="match status" value="1"/>
</dbReference>
<dbReference type="GO" id="GO:0005886">
    <property type="term" value="C:plasma membrane"/>
    <property type="evidence" value="ECO:0007669"/>
    <property type="project" value="TreeGrafter"/>
</dbReference>
<reference evidence="2" key="1">
    <citation type="submission" date="2020-05" db="EMBL/GenBank/DDBJ databases">
        <title>Phylogenomic resolution of chytrid fungi.</title>
        <authorList>
            <person name="Stajich J.E."/>
            <person name="Amses K."/>
            <person name="Simmons R."/>
            <person name="Seto K."/>
            <person name="Myers J."/>
            <person name="Bonds A."/>
            <person name="Quandt C.A."/>
            <person name="Barry K."/>
            <person name="Liu P."/>
            <person name="Grigoriev I."/>
            <person name="Longcore J.E."/>
            <person name="James T.Y."/>
        </authorList>
    </citation>
    <scope>NUCLEOTIDE SEQUENCE</scope>
    <source>
        <strain evidence="2">JEL0318</strain>
    </source>
</reference>
<dbReference type="InterPro" id="IPR043162">
    <property type="entry name" value="DOCK_C_lobe_C"/>
</dbReference>
<feature type="region of interest" description="Disordered" evidence="1">
    <location>
        <begin position="64"/>
        <end position="103"/>
    </location>
</feature>
<accession>A0AAD5SCJ9</accession>
<evidence type="ECO:0000313" key="2">
    <source>
        <dbReference type="EMBL" id="KAJ3051131.1"/>
    </source>
</evidence>
<dbReference type="EMBL" id="JADGJD010000431">
    <property type="protein sequence ID" value="KAJ3051131.1"/>
    <property type="molecule type" value="Genomic_DNA"/>
</dbReference>
<feature type="region of interest" description="Disordered" evidence="1">
    <location>
        <begin position="123"/>
        <end position="189"/>
    </location>
</feature>
<feature type="compositionally biased region" description="Basic and acidic residues" evidence="1">
    <location>
        <begin position="84"/>
        <end position="95"/>
    </location>
</feature>
<dbReference type="AlphaFoldDB" id="A0AAD5SCJ9"/>
<dbReference type="Gene3D" id="1.20.58.740">
    <property type="match status" value="1"/>
</dbReference>
<keyword evidence="3" id="KW-1185">Reference proteome</keyword>